<sequence length="1326" mass="145242">MLSDRIVEYYPVVSIFITVLIFLAILHYSDRVATILPIPSLKTTAKNKCPTSAEETATMATGGMNKKRRRSVSAMQYRSAATATRDNNNKPRTKRSKSCINMGNSQNRAANSDEKSPPGGGSLVRMGLGSSSSGGIAREVGDMGGVGVALIERRSSRVRVLSRFVGQKRIREAFLASPKPKTQSEGSLVSRDGSGDWTTAETEVETEAEQGQLDNGAEQIDFHDVISLDCTDSLEFHNCSGDDCCYASNDTLTHRQRQRELHHHHSNSVHRSDHHHTIPYDQRSLCTTCSSNDSLFTDPVPEIAEPKQYLNAAKNDHIRIPQSKRDRPLSEISVTSVDTLSPITARAILELKRQCLKDKLDCLSVTQVTYFSIANDLQEVEEAQPAILLSSELLVAPNSPAESSPDELMALQLGKKLAQVLGSGTGSPLTPGNMEGGIPTPGPGNRVDSPLGNGELFNVSKAKKVELQNLSSRFTAAVSQTPPPGVATPNDSGQMLMKWIISTMQNNPKSAPHQDFNQELFYSLAMQFCNNLKYVGVLKQISNEHLDGGFSPYEMYQWTHTEQPTTSLPLTPGKLDAVAAWPFSSTPSGLRNLEAISLSNASGALGGAAAVTAASAAAVAGTETTSVSDNQNTLQQILKKRLLNCTTLAEVHAVVNELLSSVDEPPRRPSKRCVNLTDVLNASESTVYEYNRTEVNQGSLVDAGTQTELEDSGEELMSCKGSCKCGGLPVADTTEKNGQDTKGDGETGGEKSTIPQPPPPPPLPLHFQPPPPPPPPPPAFSLNAPPPPPPPPPMMGAPPPPPPPPGCGAAPPPPPPAPGACGVPPPPPPMGASPSKSLISPAPLPDPAEGNWFHRTNTMRKSAVNPPKPMRPLYWTRIVTSAPPIPRPPSVANSTDSTDNSGSSPEEPPAVESTTPPTKEIWTEIEETPLDNIDEFTELFSRQAMAPVSRPKEAKVKRAKSIKVLDQERSRNVGIIWRSLHVPSSEIEHAIYHIDTSVVSLEALQHISNIQGTDAELQMIKEAAGGDIPLDHPEQFLLDISLISMAKERISCIVFQTEFEESLTLLVRKLETISQLSKQLIESEDLKLVFSIILTLGNYMNGGNRQRGQADGFNLDILGKLKDVKSKDSHTTLLHFIVRTYIEHRRKEGVHLLEIRLPIPEPADVERAAQIDFEVWNPLIDELDTKFKDHKRTTAKVLAASRPDIQEPFKSKMEEFVAGAQESMDKLKQLLQECRDLFMKTMKFYHFTPKSGSVTLEKCTPDQFFEYWTNFTNDFKDIWKKMITDLLNELMKKSKQIESRRNVSTKVEKSGRISLKERMLMRRSKN</sequence>
<dbReference type="Pfam" id="PF02181">
    <property type="entry name" value="FH2"/>
    <property type="match status" value="1"/>
</dbReference>
<accession>A0A0N8NZJ5</accession>
<dbReference type="GO" id="GO:0045010">
    <property type="term" value="P:actin nucleation"/>
    <property type="evidence" value="ECO:0007669"/>
    <property type="project" value="InterPro"/>
</dbReference>
<dbReference type="GO" id="GO:0005884">
    <property type="term" value="C:actin filament"/>
    <property type="evidence" value="ECO:0007669"/>
    <property type="project" value="InterPro"/>
</dbReference>
<feature type="region of interest" description="Disordered" evidence="2">
    <location>
        <begin position="728"/>
        <end position="918"/>
    </location>
</feature>
<dbReference type="InterPro" id="IPR001265">
    <property type="entry name" value="Formin_Cappuccino_subfam"/>
</dbReference>
<dbReference type="SMART" id="SM00498">
    <property type="entry name" value="FH2"/>
    <property type="match status" value="1"/>
</dbReference>
<feature type="region of interest" description="Disordered" evidence="2">
    <location>
        <begin position="52"/>
        <end position="139"/>
    </location>
</feature>
<evidence type="ECO:0000256" key="1">
    <source>
        <dbReference type="ARBA" id="ARBA00005271"/>
    </source>
</evidence>
<dbReference type="PANTHER" id="PTHR45920">
    <property type="entry name" value="FORMIN HOMOLOGY 2 DOMAIN CONTAINING, ISOFORM I"/>
    <property type="match status" value="1"/>
</dbReference>
<keyword evidence="3" id="KW-0472">Membrane</keyword>
<name>A0A0N8NZJ5_DROAN</name>
<feature type="compositionally biased region" description="Low complexity" evidence="2">
    <location>
        <begin position="893"/>
        <end position="904"/>
    </location>
</feature>
<keyword evidence="3" id="KW-0812">Transmembrane</keyword>
<dbReference type="InterPro" id="IPR015425">
    <property type="entry name" value="FH2_Formin"/>
</dbReference>
<dbReference type="InterPro" id="IPR042201">
    <property type="entry name" value="FH2_Formin_sf"/>
</dbReference>
<evidence type="ECO:0000256" key="3">
    <source>
        <dbReference type="SAM" id="Phobius"/>
    </source>
</evidence>
<feature type="compositionally biased region" description="Basic and acidic residues" evidence="2">
    <location>
        <begin position="733"/>
        <end position="749"/>
    </location>
</feature>
<dbReference type="Gene3D" id="1.20.58.2220">
    <property type="entry name" value="Formin, FH2 domain"/>
    <property type="match status" value="1"/>
</dbReference>
<feature type="compositionally biased region" description="Polar residues" evidence="2">
    <location>
        <begin position="98"/>
        <end position="110"/>
    </location>
</feature>
<protein>
    <submittedName>
        <fullName evidence="5">Uncharacterized protein, isoform H</fullName>
    </submittedName>
</protein>
<dbReference type="SUPFAM" id="SSF101447">
    <property type="entry name" value="Formin homology 2 domain (FH2 domain)"/>
    <property type="match status" value="1"/>
</dbReference>
<feature type="compositionally biased region" description="Pro residues" evidence="2">
    <location>
        <begin position="755"/>
        <end position="831"/>
    </location>
</feature>
<feature type="transmembrane region" description="Helical" evidence="3">
    <location>
        <begin position="7"/>
        <end position="28"/>
    </location>
</feature>
<keyword evidence="6" id="KW-1185">Reference proteome</keyword>
<dbReference type="GO" id="GO:0005737">
    <property type="term" value="C:cytoplasm"/>
    <property type="evidence" value="ECO:0007669"/>
    <property type="project" value="TreeGrafter"/>
</dbReference>
<feature type="domain" description="FH2" evidence="4">
    <location>
        <begin position="860"/>
        <end position="1301"/>
    </location>
</feature>
<organism evidence="5 6">
    <name type="scientific">Drosophila ananassae</name>
    <name type="common">Fruit fly</name>
    <dbReference type="NCBI Taxonomy" id="7217"/>
    <lineage>
        <taxon>Eukaryota</taxon>
        <taxon>Metazoa</taxon>
        <taxon>Ecdysozoa</taxon>
        <taxon>Arthropoda</taxon>
        <taxon>Hexapoda</taxon>
        <taxon>Insecta</taxon>
        <taxon>Pterygota</taxon>
        <taxon>Neoptera</taxon>
        <taxon>Endopterygota</taxon>
        <taxon>Diptera</taxon>
        <taxon>Brachycera</taxon>
        <taxon>Muscomorpha</taxon>
        <taxon>Ephydroidea</taxon>
        <taxon>Drosophilidae</taxon>
        <taxon>Drosophila</taxon>
        <taxon>Sophophora</taxon>
    </lineage>
</organism>
<feature type="compositionally biased region" description="Polar residues" evidence="2">
    <location>
        <begin position="73"/>
        <end position="86"/>
    </location>
</feature>
<dbReference type="PRINTS" id="PR00828">
    <property type="entry name" value="FORMIN"/>
</dbReference>
<dbReference type="GO" id="GO:0008017">
    <property type="term" value="F:microtubule binding"/>
    <property type="evidence" value="ECO:0007669"/>
    <property type="project" value="InterPro"/>
</dbReference>
<evidence type="ECO:0000256" key="2">
    <source>
        <dbReference type="SAM" id="MobiDB-lite"/>
    </source>
</evidence>
<gene>
    <name evidence="5" type="primary">Dana\GF24632</name>
    <name evidence="5" type="synonym">dana_GLEANR_934</name>
    <name evidence="5" type="ORF">GF24632</name>
</gene>
<comment type="similarity">
    <text evidence="1">Belongs to the formin homology family. Cappuccino subfamily.</text>
</comment>
<proteinExistence type="inferred from homology"/>
<dbReference type="OrthoDB" id="427644at2759"/>
<feature type="region of interest" description="Disordered" evidence="2">
    <location>
        <begin position="176"/>
        <end position="211"/>
    </location>
</feature>
<dbReference type="EMBL" id="CH902624">
    <property type="protein sequence ID" value="KPU74500.1"/>
    <property type="molecule type" value="Genomic_DNA"/>
</dbReference>
<reference evidence="5 6" key="1">
    <citation type="journal article" date="2007" name="Nature">
        <title>Evolution of genes and genomes on the Drosophila phylogeny.</title>
        <authorList>
            <consortium name="Drosophila 12 Genomes Consortium"/>
            <person name="Clark A.G."/>
            <person name="Eisen M.B."/>
            <person name="Smith D.R."/>
            <person name="Bergman C.M."/>
            <person name="Oliver B."/>
            <person name="Markow T.A."/>
            <person name="Kaufman T.C."/>
            <person name="Kellis M."/>
            <person name="Gelbart W."/>
            <person name="Iyer V.N."/>
            <person name="Pollard D.A."/>
            <person name="Sackton T.B."/>
            <person name="Larracuente A.M."/>
            <person name="Singh N.D."/>
            <person name="Abad J.P."/>
            <person name="Abt D.N."/>
            <person name="Adryan B."/>
            <person name="Aguade M."/>
            <person name="Akashi H."/>
            <person name="Anderson W.W."/>
            <person name="Aquadro C.F."/>
            <person name="Ardell D.H."/>
            <person name="Arguello R."/>
            <person name="Artieri C.G."/>
            <person name="Barbash D.A."/>
            <person name="Barker D."/>
            <person name="Barsanti P."/>
            <person name="Batterham P."/>
            <person name="Batzoglou S."/>
            <person name="Begun D."/>
            <person name="Bhutkar A."/>
            <person name="Blanco E."/>
            <person name="Bosak S.A."/>
            <person name="Bradley R.K."/>
            <person name="Brand A.D."/>
            <person name="Brent M.R."/>
            <person name="Brooks A.N."/>
            <person name="Brown R.H."/>
            <person name="Butlin R.K."/>
            <person name="Caggese C."/>
            <person name="Calvi B.R."/>
            <person name="Bernardo de Carvalho A."/>
            <person name="Caspi A."/>
            <person name="Castrezana S."/>
            <person name="Celniker S.E."/>
            <person name="Chang J.L."/>
            <person name="Chapple C."/>
            <person name="Chatterji S."/>
            <person name="Chinwalla A."/>
            <person name="Civetta A."/>
            <person name="Clifton S.W."/>
            <person name="Comeron J.M."/>
            <person name="Costello J.C."/>
            <person name="Coyne J.A."/>
            <person name="Daub J."/>
            <person name="David R.G."/>
            <person name="Delcher A.L."/>
            <person name="Delehaunty K."/>
            <person name="Do C.B."/>
            <person name="Ebling H."/>
            <person name="Edwards K."/>
            <person name="Eickbush T."/>
            <person name="Evans J.D."/>
            <person name="Filipski A."/>
            <person name="Findeiss S."/>
            <person name="Freyhult E."/>
            <person name="Fulton L."/>
            <person name="Fulton R."/>
            <person name="Garcia A.C."/>
            <person name="Gardiner A."/>
            <person name="Garfield D.A."/>
            <person name="Garvin B.E."/>
            <person name="Gibson G."/>
            <person name="Gilbert D."/>
            <person name="Gnerre S."/>
            <person name="Godfrey J."/>
            <person name="Good R."/>
            <person name="Gotea V."/>
            <person name="Gravely B."/>
            <person name="Greenberg A.J."/>
            <person name="Griffiths-Jones S."/>
            <person name="Gross S."/>
            <person name="Guigo R."/>
            <person name="Gustafson E.A."/>
            <person name="Haerty W."/>
            <person name="Hahn M.W."/>
            <person name="Halligan D.L."/>
            <person name="Halpern A.L."/>
            <person name="Halter G.M."/>
            <person name="Han M.V."/>
            <person name="Heger A."/>
            <person name="Hillier L."/>
            <person name="Hinrichs A.S."/>
            <person name="Holmes I."/>
            <person name="Hoskins R.A."/>
            <person name="Hubisz M.J."/>
            <person name="Hultmark D."/>
            <person name="Huntley M.A."/>
            <person name="Jaffe D.B."/>
            <person name="Jagadeeshan S."/>
            <person name="Jeck W.R."/>
            <person name="Johnson J."/>
            <person name="Jones C.D."/>
            <person name="Jordan W.C."/>
            <person name="Karpen G.H."/>
            <person name="Kataoka E."/>
            <person name="Keightley P.D."/>
            <person name="Kheradpour P."/>
            <person name="Kirkness E.F."/>
            <person name="Koerich L.B."/>
            <person name="Kristiansen K."/>
            <person name="Kudrna D."/>
            <person name="Kulathinal R.J."/>
            <person name="Kumar S."/>
            <person name="Kwok R."/>
            <person name="Lander E."/>
            <person name="Langley C.H."/>
            <person name="Lapoint R."/>
            <person name="Lazzaro B.P."/>
            <person name="Lee S.J."/>
            <person name="Levesque L."/>
            <person name="Li R."/>
            <person name="Lin C.F."/>
            <person name="Lin M.F."/>
            <person name="Lindblad-Toh K."/>
            <person name="Llopart A."/>
            <person name="Long M."/>
            <person name="Low L."/>
            <person name="Lozovsky E."/>
            <person name="Lu J."/>
            <person name="Luo M."/>
            <person name="Machado C.A."/>
            <person name="Makalowski W."/>
            <person name="Marzo M."/>
            <person name="Matsuda M."/>
            <person name="Matzkin L."/>
            <person name="McAllister B."/>
            <person name="McBride C.S."/>
            <person name="McKernan B."/>
            <person name="McKernan K."/>
            <person name="Mendez-Lago M."/>
            <person name="Minx P."/>
            <person name="Mollenhauer M.U."/>
            <person name="Montooth K."/>
            <person name="Mount S.M."/>
            <person name="Mu X."/>
            <person name="Myers E."/>
            <person name="Negre B."/>
            <person name="Newfeld S."/>
            <person name="Nielsen R."/>
            <person name="Noor M.A."/>
            <person name="O'Grady P."/>
            <person name="Pachter L."/>
            <person name="Papaceit M."/>
            <person name="Parisi M.J."/>
            <person name="Parisi M."/>
            <person name="Parts L."/>
            <person name="Pedersen J.S."/>
            <person name="Pesole G."/>
            <person name="Phillippy A.M."/>
            <person name="Ponting C.P."/>
            <person name="Pop M."/>
            <person name="Porcelli D."/>
            <person name="Powell J.R."/>
            <person name="Prohaska S."/>
            <person name="Pruitt K."/>
            <person name="Puig M."/>
            <person name="Quesneville H."/>
            <person name="Ram K.R."/>
            <person name="Rand D."/>
            <person name="Rasmussen M.D."/>
            <person name="Reed L.K."/>
            <person name="Reenan R."/>
            <person name="Reily A."/>
            <person name="Remington K.A."/>
            <person name="Rieger T.T."/>
            <person name="Ritchie M.G."/>
            <person name="Robin C."/>
            <person name="Rogers Y.H."/>
            <person name="Rohde C."/>
            <person name="Rozas J."/>
            <person name="Rubenfield M.J."/>
            <person name="Ruiz A."/>
            <person name="Russo S."/>
            <person name="Salzberg S.L."/>
            <person name="Sanchez-Gracia A."/>
            <person name="Saranga D.J."/>
            <person name="Sato H."/>
            <person name="Schaeffer S.W."/>
            <person name="Schatz M.C."/>
            <person name="Schlenke T."/>
            <person name="Schwartz R."/>
            <person name="Segarra C."/>
            <person name="Singh R.S."/>
            <person name="Sirot L."/>
            <person name="Sirota M."/>
            <person name="Sisneros N.B."/>
            <person name="Smith C.D."/>
            <person name="Smith T.F."/>
            <person name="Spieth J."/>
            <person name="Stage D.E."/>
            <person name="Stark A."/>
            <person name="Stephan W."/>
            <person name="Strausberg R.L."/>
            <person name="Strempel S."/>
            <person name="Sturgill D."/>
            <person name="Sutton G."/>
            <person name="Sutton G.G."/>
            <person name="Tao W."/>
            <person name="Teichmann S."/>
            <person name="Tobari Y.N."/>
            <person name="Tomimura Y."/>
            <person name="Tsolas J.M."/>
            <person name="Valente V.L."/>
            <person name="Venter E."/>
            <person name="Venter J.C."/>
            <person name="Vicario S."/>
            <person name="Vieira F.G."/>
            <person name="Vilella A.J."/>
            <person name="Villasante A."/>
            <person name="Walenz B."/>
            <person name="Wang J."/>
            <person name="Wasserman M."/>
            <person name="Watts T."/>
            <person name="Wilson D."/>
            <person name="Wilson R.K."/>
            <person name="Wing R.A."/>
            <person name="Wolfner M.F."/>
            <person name="Wong A."/>
            <person name="Wong G.K."/>
            <person name="Wu C.I."/>
            <person name="Wu G."/>
            <person name="Yamamoto D."/>
            <person name="Yang H.P."/>
            <person name="Yang S.P."/>
            <person name="Yorke J.A."/>
            <person name="Yoshida K."/>
            <person name="Zdobnov E."/>
            <person name="Zhang P."/>
            <person name="Zhang Y."/>
            <person name="Zimin A.V."/>
            <person name="Baldwin J."/>
            <person name="Abdouelleil A."/>
            <person name="Abdulkadir J."/>
            <person name="Abebe A."/>
            <person name="Abera B."/>
            <person name="Abreu J."/>
            <person name="Acer S.C."/>
            <person name="Aftuck L."/>
            <person name="Alexander A."/>
            <person name="An P."/>
            <person name="Anderson E."/>
            <person name="Anderson S."/>
            <person name="Arachi H."/>
            <person name="Azer M."/>
            <person name="Bachantsang P."/>
            <person name="Barry A."/>
            <person name="Bayul T."/>
            <person name="Berlin A."/>
            <person name="Bessette D."/>
            <person name="Bloom T."/>
            <person name="Blye J."/>
            <person name="Boguslavskiy L."/>
            <person name="Bonnet C."/>
            <person name="Boukhgalter B."/>
            <person name="Bourzgui I."/>
            <person name="Brown A."/>
            <person name="Cahill P."/>
            <person name="Channer S."/>
            <person name="Cheshatsang Y."/>
            <person name="Chuda L."/>
            <person name="Citroen M."/>
            <person name="Collymore A."/>
            <person name="Cooke P."/>
            <person name="Costello M."/>
            <person name="D'Aco K."/>
            <person name="Daza R."/>
            <person name="De Haan G."/>
            <person name="DeGray S."/>
            <person name="DeMaso C."/>
            <person name="Dhargay N."/>
            <person name="Dooley K."/>
            <person name="Dooley E."/>
            <person name="Doricent M."/>
            <person name="Dorje P."/>
            <person name="Dorjee K."/>
            <person name="Dupes A."/>
            <person name="Elong R."/>
            <person name="Falk J."/>
            <person name="Farina A."/>
            <person name="Faro S."/>
            <person name="Ferguson D."/>
            <person name="Fisher S."/>
            <person name="Foley C.D."/>
            <person name="Franke A."/>
            <person name="Friedrich D."/>
            <person name="Gadbois L."/>
            <person name="Gearin G."/>
            <person name="Gearin C.R."/>
            <person name="Giannoukos G."/>
            <person name="Goode T."/>
            <person name="Graham J."/>
            <person name="Grandbois E."/>
            <person name="Grewal S."/>
            <person name="Gyaltsen K."/>
            <person name="Hafez N."/>
            <person name="Hagos B."/>
            <person name="Hall J."/>
            <person name="Henson C."/>
            <person name="Hollinger A."/>
            <person name="Honan T."/>
            <person name="Huard M.D."/>
            <person name="Hughes L."/>
            <person name="Hurhula B."/>
            <person name="Husby M.E."/>
            <person name="Kamat A."/>
            <person name="Kanga B."/>
            <person name="Kashin S."/>
            <person name="Khazanovich D."/>
            <person name="Kisner P."/>
            <person name="Lance K."/>
            <person name="Lara M."/>
            <person name="Lee W."/>
            <person name="Lennon N."/>
            <person name="Letendre F."/>
            <person name="LeVine R."/>
            <person name="Lipovsky A."/>
            <person name="Liu X."/>
            <person name="Liu J."/>
            <person name="Liu S."/>
            <person name="Lokyitsang T."/>
            <person name="Lokyitsang Y."/>
            <person name="Lubonja R."/>
            <person name="Lui A."/>
            <person name="MacDonald P."/>
            <person name="Magnisalis V."/>
            <person name="Maru K."/>
            <person name="Matthews C."/>
            <person name="McCusker W."/>
            <person name="McDonough S."/>
            <person name="Mehta T."/>
            <person name="Meldrim J."/>
            <person name="Meneus L."/>
            <person name="Mihai O."/>
            <person name="Mihalev A."/>
            <person name="Mihova T."/>
            <person name="Mittelman R."/>
            <person name="Mlenga V."/>
            <person name="Montmayeur A."/>
            <person name="Mulrain L."/>
            <person name="Navidi A."/>
            <person name="Naylor J."/>
            <person name="Negash T."/>
            <person name="Nguyen T."/>
            <person name="Nguyen N."/>
            <person name="Nicol R."/>
            <person name="Norbu C."/>
            <person name="Norbu N."/>
            <person name="Novod N."/>
            <person name="O'Neill B."/>
            <person name="Osman S."/>
            <person name="Markiewicz E."/>
            <person name="Oyono O.L."/>
            <person name="Patti C."/>
            <person name="Phunkhang P."/>
            <person name="Pierre F."/>
            <person name="Priest M."/>
            <person name="Raghuraman S."/>
            <person name="Rege F."/>
            <person name="Reyes R."/>
            <person name="Rise C."/>
            <person name="Rogov P."/>
            <person name="Ross K."/>
            <person name="Ryan E."/>
            <person name="Settipalli S."/>
            <person name="Shea T."/>
            <person name="Sherpa N."/>
            <person name="Shi L."/>
            <person name="Shih D."/>
            <person name="Sparrow T."/>
            <person name="Spaulding J."/>
            <person name="Stalker J."/>
            <person name="Stange-Thomann N."/>
            <person name="Stavropoulos S."/>
            <person name="Stone C."/>
            <person name="Strader C."/>
            <person name="Tesfaye S."/>
            <person name="Thomson T."/>
            <person name="Thoulutsang Y."/>
            <person name="Thoulutsang D."/>
            <person name="Topham K."/>
            <person name="Topping I."/>
            <person name="Tsamla T."/>
            <person name="Vassiliev H."/>
            <person name="Vo A."/>
            <person name="Wangchuk T."/>
            <person name="Wangdi T."/>
            <person name="Weiand M."/>
            <person name="Wilkinson J."/>
            <person name="Wilson A."/>
            <person name="Yadav S."/>
            <person name="Young G."/>
            <person name="Yu Q."/>
            <person name="Zembek L."/>
            <person name="Zhong D."/>
            <person name="Zimmer A."/>
            <person name="Zwirko Z."/>
            <person name="Jaffe D.B."/>
            <person name="Alvarez P."/>
            <person name="Brockman W."/>
            <person name="Butler J."/>
            <person name="Chin C."/>
            <person name="Gnerre S."/>
            <person name="Grabherr M."/>
            <person name="Kleber M."/>
            <person name="Mauceli E."/>
            <person name="MacCallum I."/>
        </authorList>
    </citation>
    <scope>NUCLEOTIDE SEQUENCE [LARGE SCALE GENOMIC DNA]</scope>
    <source>
        <strain evidence="6">Tucson 14024-0371.13</strain>
    </source>
</reference>
<evidence type="ECO:0000259" key="4">
    <source>
        <dbReference type="PROSITE" id="PS51444"/>
    </source>
</evidence>
<dbReference type="GO" id="GO:0051015">
    <property type="term" value="F:actin filament binding"/>
    <property type="evidence" value="ECO:0007669"/>
    <property type="project" value="TreeGrafter"/>
</dbReference>
<keyword evidence="3" id="KW-1133">Transmembrane helix</keyword>
<dbReference type="GO" id="GO:0030866">
    <property type="term" value="P:cortical actin cytoskeleton organization"/>
    <property type="evidence" value="ECO:0007669"/>
    <property type="project" value="TreeGrafter"/>
</dbReference>
<evidence type="ECO:0000313" key="6">
    <source>
        <dbReference type="Proteomes" id="UP000007801"/>
    </source>
</evidence>
<evidence type="ECO:0000313" key="5">
    <source>
        <dbReference type="EMBL" id="KPU74500.1"/>
    </source>
</evidence>
<dbReference type="PROSITE" id="PS51444">
    <property type="entry name" value="FH2"/>
    <property type="match status" value="1"/>
</dbReference>
<dbReference type="SMR" id="A0A0N8NZJ5"/>
<dbReference type="PANTHER" id="PTHR45920:SF7">
    <property type="entry name" value="FORMIN-G"/>
    <property type="match status" value="1"/>
</dbReference>
<dbReference type="Proteomes" id="UP000007801">
    <property type="component" value="Unassembled WGS sequence"/>
</dbReference>